<evidence type="ECO:0000313" key="8">
    <source>
        <dbReference type="Proteomes" id="UP001152747"/>
    </source>
</evidence>
<protein>
    <recommendedName>
        <fullName evidence="6">Serpentine receptor class gamma</fullName>
    </recommendedName>
</protein>
<dbReference type="PANTHER" id="PTHR31627">
    <property type="entry name" value="SERPENTINE RECEPTOR CLASS GAMMA-RELATED"/>
    <property type="match status" value="1"/>
</dbReference>
<dbReference type="Pfam" id="PF02118">
    <property type="entry name" value="Srg"/>
    <property type="match status" value="1"/>
</dbReference>
<comment type="subcellular location">
    <subcellularLocation>
        <location evidence="1">Membrane</location>
        <topology evidence="1">Multi-pass membrane protein</topology>
    </subcellularLocation>
</comment>
<dbReference type="EMBL" id="CANHGI010000003">
    <property type="protein sequence ID" value="CAI5444193.1"/>
    <property type="molecule type" value="Genomic_DNA"/>
</dbReference>
<reference evidence="7" key="1">
    <citation type="submission" date="2022-11" db="EMBL/GenBank/DDBJ databases">
        <authorList>
            <person name="Kikuchi T."/>
        </authorList>
    </citation>
    <scope>NUCLEOTIDE SEQUENCE</scope>
    <source>
        <strain evidence="7">PS1010</strain>
    </source>
</reference>
<evidence type="ECO:0000256" key="6">
    <source>
        <dbReference type="RuleBase" id="RU280813"/>
    </source>
</evidence>
<accession>A0A9P1IGL7</accession>
<dbReference type="GO" id="GO:0016020">
    <property type="term" value="C:membrane"/>
    <property type="evidence" value="ECO:0007669"/>
    <property type="project" value="UniProtKB-SubCell"/>
</dbReference>
<dbReference type="PANTHER" id="PTHR31627:SF43">
    <property type="entry name" value="SERPENTINE RECEPTOR CLASS GAMMA-15"/>
    <property type="match status" value="1"/>
</dbReference>
<feature type="transmembrane region" description="Helical" evidence="6">
    <location>
        <begin position="91"/>
        <end position="116"/>
    </location>
</feature>
<dbReference type="AlphaFoldDB" id="A0A9P1IGL7"/>
<dbReference type="InterPro" id="IPR000609">
    <property type="entry name" value="7TM_GPCR_serpentine_rcpt_Srg"/>
</dbReference>
<dbReference type="InterPro" id="IPR051119">
    <property type="entry name" value="Nematode_SR-like"/>
</dbReference>
<feature type="transmembrane region" description="Helical" evidence="6">
    <location>
        <begin position="238"/>
        <end position="262"/>
    </location>
</feature>
<dbReference type="GO" id="GO:0004888">
    <property type="term" value="F:transmembrane signaling receptor activity"/>
    <property type="evidence" value="ECO:0007669"/>
    <property type="project" value="InterPro"/>
</dbReference>
<feature type="transmembrane region" description="Helical" evidence="6">
    <location>
        <begin position="268"/>
        <end position="292"/>
    </location>
</feature>
<evidence type="ECO:0000256" key="1">
    <source>
        <dbReference type="ARBA" id="ARBA00004141"/>
    </source>
</evidence>
<keyword evidence="5 6" id="KW-0472">Membrane</keyword>
<comment type="caution">
    <text evidence="7">The sequence shown here is derived from an EMBL/GenBank/DDBJ whole genome shotgun (WGS) entry which is preliminary data.</text>
</comment>
<gene>
    <name evidence="7" type="ORF">CAMP_LOCUS6830</name>
</gene>
<organism evidence="7 8">
    <name type="scientific">Caenorhabditis angaria</name>
    <dbReference type="NCBI Taxonomy" id="860376"/>
    <lineage>
        <taxon>Eukaryota</taxon>
        <taxon>Metazoa</taxon>
        <taxon>Ecdysozoa</taxon>
        <taxon>Nematoda</taxon>
        <taxon>Chromadorea</taxon>
        <taxon>Rhabditida</taxon>
        <taxon>Rhabditina</taxon>
        <taxon>Rhabditomorpha</taxon>
        <taxon>Rhabditoidea</taxon>
        <taxon>Rhabditidae</taxon>
        <taxon>Peloderinae</taxon>
        <taxon>Caenorhabditis</taxon>
    </lineage>
</organism>
<proteinExistence type="inferred from homology"/>
<evidence type="ECO:0000256" key="3">
    <source>
        <dbReference type="ARBA" id="ARBA00022692"/>
    </source>
</evidence>
<keyword evidence="8" id="KW-1185">Reference proteome</keyword>
<dbReference type="Proteomes" id="UP001152747">
    <property type="component" value="Unassembled WGS sequence"/>
</dbReference>
<evidence type="ECO:0000256" key="5">
    <source>
        <dbReference type="ARBA" id="ARBA00023136"/>
    </source>
</evidence>
<dbReference type="GO" id="GO:0007606">
    <property type="term" value="P:sensory perception of chemical stimulus"/>
    <property type="evidence" value="ECO:0007669"/>
    <property type="project" value="UniProtKB-UniRule"/>
</dbReference>
<feature type="transmembrane region" description="Helical" evidence="6">
    <location>
        <begin position="63"/>
        <end position="85"/>
    </location>
</feature>
<dbReference type="OrthoDB" id="5849685at2759"/>
<dbReference type="PRINTS" id="PR00698">
    <property type="entry name" value="TMPROTEINSRG"/>
</dbReference>
<evidence type="ECO:0000256" key="2">
    <source>
        <dbReference type="ARBA" id="ARBA00005692"/>
    </source>
</evidence>
<keyword evidence="3 6" id="KW-0812">Transmembrane</keyword>
<keyword evidence="4 6" id="KW-1133">Transmembrane helix</keyword>
<feature type="transmembrane region" description="Helical" evidence="6">
    <location>
        <begin position="152"/>
        <end position="183"/>
    </location>
</feature>
<comment type="similarity">
    <text evidence="2 6">Belongs to the nematode receptor-like protein srg family.</text>
</comment>
<feature type="transmembrane region" description="Helical" evidence="6">
    <location>
        <begin position="30"/>
        <end position="51"/>
    </location>
</feature>
<name>A0A9P1IGL7_9PELO</name>
<feature type="transmembrane region" description="Helical" evidence="6">
    <location>
        <begin position="203"/>
        <end position="226"/>
    </location>
</feature>
<evidence type="ECO:0000313" key="7">
    <source>
        <dbReference type="EMBL" id="CAI5444193.1"/>
    </source>
</evidence>
<evidence type="ECO:0000256" key="4">
    <source>
        <dbReference type="ARBA" id="ARBA00022989"/>
    </source>
</evidence>
<sequence length="322" mass="37251">MSLLSNLTQDGRIEIECDLSYDNSREILKYIIQFAYLFPGILIHLMILRTIQWKYKKIYRINSFFMIYTVDSMASLSMLIFDAFIGRPIMYIPPLCPIVTPYFFEPSILLKVFYILPNYLRAAKSITQIMMSINRVSCVISPISYISIWKKYLNISIIIILVSPIFVTWNLFLSRVYVIPIFGGFSYNYLKYVKWASLSQFQFLFLSLAILVTIISTIVTLTYLLMLPTRVKSAEKSLCFANFTISAAFTSVAAFQSLFAFFSNFDATLLFSLQFFSYDFLNISSPIVIILINPQLREHIFKGEKANSNVFMRVTVTQTNIN</sequence>